<dbReference type="InterPro" id="IPR019554">
    <property type="entry name" value="Soluble_ligand-bd"/>
</dbReference>
<evidence type="ECO:0000256" key="13">
    <source>
        <dbReference type="ARBA" id="ARBA00023237"/>
    </source>
</evidence>
<gene>
    <name evidence="18" type="ORF">C0029_08115</name>
</gene>
<evidence type="ECO:0000256" key="1">
    <source>
        <dbReference type="ARBA" id="ARBA00004571"/>
    </source>
</evidence>
<comment type="subcellular location">
    <subcellularLocation>
        <location evidence="1">Cell outer membrane</location>
        <topology evidence="1">Multi-pass membrane protein</topology>
    </subcellularLocation>
</comment>
<evidence type="ECO:0000256" key="3">
    <source>
        <dbReference type="ARBA" id="ARBA00022448"/>
    </source>
</evidence>
<feature type="domain" description="SLBB" evidence="17">
    <location>
        <begin position="195"/>
        <end position="268"/>
    </location>
</feature>
<comment type="similarity">
    <text evidence="2">Belongs to the BexD/CtrA/VexA family.</text>
</comment>
<feature type="domain" description="Soluble ligand binding" evidence="16">
    <location>
        <begin position="274"/>
        <end position="323"/>
    </location>
</feature>
<dbReference type="Pfam" id="PF02563">
    <property type="entry name" value="Poly_export"/>
    <property type="match status" value="1"/>
</dbReference>
<evidence type="ECO:0000256" key="9">
    <source>
        <dbReference type="ARBA" id="ARBA00023065"/>
    </source>
</evidence>
<dbReference type="AlphaFoldDB" id="A0AAP8MFT6"/>
<keyword evidence="9" id="KW-0406">Ion transport</keyword>
<dbReference type="InterPro" id="IPR049712">
    <property type="entry name" value="Poly_export"/>
</dbReference>
<keyword evidence="14" id="KW-0449">Lipoprotein</keyword>
<evidence type="ECO:0000259" key="15">
    <source>
        <dbReference type="Pfam" id="PF02563"/>
    </source>
</evidence>
<keyword evidence="7" id="KW-0732">Signal</keyword>
<name>A0AAP8MFT6_9GAMM</name>
<keyword evidence="19" id="KW-1185">Reference proteome</keyword>
<dbReference type="KEGG" id="hja:BST95_09075"/>
<dbReference type="GO" id="GO:0009279">
    <property type="term" value="C:cell outer membrane"/>
    <property type="evidence" value="ECO:0007669"/>
    <property type="project" value="UniProtKB-SubCell"/>
</dbReference>
<feature type="domain" description="Polysaccharide export protein N-terminal" evidence="15">
    <location>
        <begin position="111"/>
        <end position="176"/>
    </location>
</feature>
<evidence type="ECO:0000259" key="16">
    <source>
        <dbReference type="Pfam" id="PF10531"/>
    </source>
</evidence>
<evidence type="ECO:0000256" key="14">
    <source>
        <dbReference type="ARBA" id="ARBA00023288"/>
    </source>
</evidence>
<evidence type="ECO:0000256" key="10">
    <source>
        <dbReference type="ARBA" id="ARBA00023114"/>
    </source>
</evidence>
<evidence type="ECO:0000256" key="7">
    <source>
        <dbReference type="ARBA" id="ARBA00022729"/>
    </source>
</evidence>
<keyword evidence="3" id="KW-0813">Transport</keyword>
<protein>
    <submittedName>
        <fullName evidence="18">Polysialic acid transporter</fullName>
    </submittedName>
</protein>
<dbReference type="PANTHER" id="PTHR33619:SF3">
    <property type="entry name" value="POLYSACCHARIDE EXPORT PROTEIN GFCE-RELATED"/>
    <property type="match status" value="1"/>
</dbReference>
<evidence type="ECO:0000313" key="18">
    <source>
        <dbReference type="EMBL" id="PLW86975.1"/>
    </source>
</evidence>
<feature type="domain" description="Soluble ligand binding" evidence="16">
    <location>
        <begin position="704"/>
        <end position="739"/>
    </location>
</feature>
<dbReference type="GO" id="GO:0006811">
    <property type="term" value="P:monoatomic ion transport"/>
    <property type="evidence" value="ECO:0007669"/>
    <property type="project" value="UniProtKB-KW"/>
</dbReference>
<evidence type="ECO:0000256" key="6">
    <source>
        <dbReference type="ARBA" id="ARBA00022692"/>
    </source>
</evidence>
<dbReference type="GO" id="GO:0015159">
    <property type="term" value="F:polysaccharide transmembrane transporter activity"/>
    <property type="evidence" value="ECO:0007669"/>
    <property type="project" value="InterPro"/>
</dbReference>
<evidence type="ECO:0000256" key="8">
    <source>
        <dbReference type="ARBA" id="ARBA00023047"/>
    </source>
</evidence>
<feature type="domain" description="Soluble ligand binding" evidence="16">
    <location>
        <begin position="363"/>
        <end position="390"/>
    </location>
</feature>
<evidence type="ECO:0000313" key="19">
    <source>
        <dbReference type="Proteomes" id="UP000235162"/>
    </source>
</evidence>
<keyword evidence="10" id="KW-0626">Porin</keyword>
<dbReference type="Pfam" id="PF22461">
    <property type="entry name" value="SLBB_2"/>
    <property type="match status" value="1"/>
</dbReference>
<evidence type="ECO:0000256" key="11">
    <source>
        <dbReference type="ARBA" id="ARBA00023136"/>
    </source>
</evidence>
<evidence type="ECO:0000256" key="12">
    <source>
        <dbReference type="ARBA" id="ARBA00023139"/>
    </source>
</evidence>
<dbReference type="EMBL" id="PKUR01000002">
    <property type="protein sequence ID" value="PLW86975.1"/>
    <property type="molecule type" value="Genomic_DNA"/>
</dbReference>
<dbReference type="GO" id="GO:0015288">
    <property type="term" value="F:porin activity"/>
    <property type="evidence" value="ECO:0007669"/>
    <property type="project" value="UniProtKB-KW"/>
</dbReference>
<comment type="caution">
    <text evidence="18">The sequence shown here is derived from an EMBL/GenBank/DDBJ whole genome shotgun (WGS) entry which is preliminary data.</text>
</comment>
<keyword evidence="6" id="KW-0812">Transmembrane</keyword>
<evidence type="ECO:0000256" key="5">
    <source>
        <dbReference type="ARBA" id="ARBA00022597"/>
    </source>
</evidence>
<dbReference type="InterPro" id="IPR054765">
    <property type="entry name" value="SLBB_dom"/>
</dbReference>
<dbReference type="Proteomes" id="UP000235162">
    <property type="component" value="Unassembled WGS sequence"/>
</dbReference>
<keyword evidence="8" id="KW-0625">Polysaccharide transport</keyword>
<dbReference type="Gene3D" id="3.10.560.10">
    <property type="entry name" value="Outer membrane lipoprotein wza domain like"/>
    <property type="match status" value="7"/>
</dbReference>
<dbReference type="Pfam" id="PF10531">
    <property type="entry name" value="SLBB"/>
    <property type="match status" value="3"/>
</dbReference>
<organism evidence="18 19">
    <name type="scientific">Halioglobus japonicus</name>
    <dbReference type="NCBI Taxonomy" id="930805"/>
    <lineage>
        <taxon>Bacteria</taxon>
        <taxon>Pseudomonadati</taxon>
        <taxon>Pseudomonadota</taxon>
        <taxon>Gammaproteobacteria</taxon>
        <taxon>Cellvibrionales</taxon>
        <taxon>Halieaceae</taxon>
        <taxon>Halioglobus</taxon>
    </lineage>
</organism>
<evidence type="ECO:0000256" key="2">
    <source>
        <dbReference type="ARBA" id="ARBA00009450"/>
    </source>
</evidence>
<proteinExistence type="inferred from homology"/>
<sequence length="947" mass="103965">MLVAVATSEAKDNYVPFVESLQTTQLRAAADAAPKGQDDPIVIGISAEVPSSLAVEPEESQYEALADEKAGPLTLEETQNDQVLDNDLSLFGYDVFSSVRTSSEPVAGIPVPASYRIGPGDSLIVQLYGKRNLEYTLSVTREGDILVPEYGPIKVAGLTFDEVEVLLSEGFERRVIGTRAVVTMGELRTIQIRLAGDVMQPGIYTIGGLSTLIDALLTTGGVRSSGSLRNIQLMRNGKRIVTLDLYDLLLRGKSGGDQYLAHNDTIFVPPIGPIVYVGGEVQRPAIYELRGEQQLGQILDMAGGLLPTASLADSHIERIRKGGFRTLVDFAEIGGDVEIRATAVRNGDFLRILPLEDQLHDVVLLTGQVERPGGYQFRTGMRITDLIPSAEALLPGADVDFVLIRREDPATLRTEVLYSNLMAALSQPGGSADHLLQARDELMVFSLAQSRKQALADVVADMKLQATDYRPARLVETRGAVRFPGVLPLQESARLLDVLAMNGGELVGADQFYGVIARTQYPSRRIQVVPFSIAAARTQPQGEDNPTLSHGDRVYVFDEQATRETVLTEELQRLREQASFVEQERLVTVLGEVRYDGVYPLVEQMRASDLLCAADGLSRKAYGVTAELSRITHTMEGESSVEHIPLDSVVLLQICDLARRVALGEGSPSEYVAVYADDLHNPQLQRMDQLSFSEKMGWFEQATVTLSGEVMRPGVYAIDRGETLCEVLDRAGGVSEEAYIFGAVFTRNSIRDMQQQTIDELHAQLDDLMVELSLSHSFNNREKSSHEWAGKQDYLRAIQQLQKAEANGRMVIDLENVMTCKSRYDLVLEDGDGLHIPVEPDYVQVAGQVYVPTSHLYRGDRKIRDYIELSGGHTILGQIKHAYVIQANGEVLNVKGSRTSSRIARKTVSPGARIYVPLNVDRMNGTEKAQTWVQTLVNSAILAGLVL</sequence>
<keyword evidence="5" id="KW-0762">Sugar transport</keyword>
<dbReference type="PANTHER" id="PTHR33619">
    <property type="entry name" value="POLYSACCHARIDE EXPORT PROTEIN GFCE-RELATED"/>
    <property type="match status" value="1"/>
</dbReference>
<evidence type="ECO:0000256" key="4">
    <source>
        <dbReference type="ARBA" id="ARBA00022452"/>
    </source>
</evidence>
<keyword evidence="12" id="KW-0564">Palmitate</keyword>
<dbReference type="InterPro" id="IPR003715">
    <property type="entry name" value="Poly_export_N"/>
</dbReference>
<evidence type="ECO:0000259" key="17">
    <source>
        <dbReference type="Pfam" id="PF22461"/>
    </source>
</evidence>
<reference evidence="18 19" key="1">
    <citation type="submission" date="2018-01" db="EMBL/GenBank/DDBJ databases">
        <title>The draft genome sequence of Halioglobus japonicus S1-36.</title>
        <authorList>
            <person name="Du Z.-J."/>
            <person name="Shi M.-J."/>
        </authorList>
    </citation>
    <scope>NUCLEOTIDE SEQUENCE [LARGE SCALE GENOMIC DNA]</scope>
    <source>
        <strain evidence="18 19">S1-36</strain>
    </source>
</reference>
<keyword evidence="4" id="KW-1134">Transmembrane beta strand</keyword>
<keyword evidence="11" id="KW-0472">Membrane</keyword>
<keyword evidence="13" id="KW-0998">Cell outer membrane</keyword>
<accession>A0AAP8MFT6</accession>
<dbReference type="GO" id="GO:0046930">
    <property type="term" value="C:pore complex"/>
    <property type="evidence" value="ECO:0007669"/>
    <property type="project" value="UniProtKB-KW"/>
</dbReference>